<feature type="transmembrane region" description="Helical" evidence="1">
    <location>
        <begin position="147"/>
        <end position="168"/>
    </location>
</feature>
<dbReference type="EMBL" id="JACIET010000001">
    <property type="protein sequence ID" value="MBB4011112.1"/>
    <property type="molecule type" value="Genomic_DNA"/>
</dbReference>
<keyword evidence="1" id="KW-1133">Transmembrane helix</keyword>
<dbReference type="Pfam" id="PF13386">
    <property type="entry name" value="DsbD_2"/>
    <property type="match status" value="1"/>
</dbReference>
<feature type="transmembrane region" description="Helical" evidence="1">
    <location>
        <begin position="35"/>
        <end position="54"/>
    </location>
</feature>
<evidence type="ECO:0000313" key="4">
    <source>
        <dbReference type="Proteomes" id="UP000561045"/>
    </source>
</evidence>
<proteinExistence type="predicted"/>
<protein>
    <recommendedName>
        <fullName evidence="2">Urease accessory protein UreH-like transmembrane domain-containing protein</fullName>
    </recommendedName>
</protein>
<feature type="transmembrane region" description="Helical" evidence="1">
    <location>
        <begin position="121"/>
        <end position="140"/>
    </location>
</feature>
<evidence type="ECO:0000259" key="2">
    <source>
        <dbReference type="Pfam" id="PF13386"/>
    </source>
</evidence>
<keyword evidence="1" id="KW-0472">Membrane</keyword>
<reference evidence="3 4" key="1">
    <citation type="submission" date="2020-08" db="EMBL/GenBank/DDBJ databases">
        <title>Genomic Encyclopedia of Type Strains, Phase IV (KMG-IV): sequencing the most valuable type-strain genomes for metagenomic binning, comparative biology and taxonomic classification.</title>
        <authorList>
            <person name="Goeker M."/>
        </authorList>
    </citation>
    <scope>NUCLEOTIDE SEQUENCE [LARGE SCALE GENOMIC DNA]</scope>
    <source>
        <strain evidence="3 4">DSM 106739</strain>
    </source>
</reference>
<comment type="caution">
    <text evidence="3">The sequence shown here is derived from an EMBL/GenBank/DDBJ whole genome shotgun (WGS) entry which is preliminary data.</text>
</comment>
<dbReference type="InterPro" id="IPR039447">
    <property type="entry name" value="UreH-like_TM_dom"/>
</dbReference>
<organism evidence="3 4">
    <name type="scientific">Niveibacterium umoris</name>
    <dbReference type="NCBI Taxonomy" id="1193620"/>
    <lineage>
        <taxon>Bacteria</taxon>
        <taxon>Pseudomonadati</taxon>
        <taxon>Pseudomonadota</taxon>
        <taxon>Betaproteobacteria</taxon>
        <taxon>Rhodocyclales</taxon>
        <taxon>Rhodocyclaceae</taxon>
        <taxon>Niveibacterium</taxon>
    </lineage>
</organism>
<feature type="transmembrane region" description="Helical" evidence="1">
    <location>
        <begin position="180"/>
        <end position="198"/>
    </location>
</feature>
<evidence type="ECO:0000256" key="1">
    <source>
        <dbReference type="SAM" id="Phobius"/>
    </source>
</evidence>
<accession>A0A840BHN9</accession>
<evidence type="ECO:0000313" key="3">
    <source>
        <dbReference type="EMBL" id="MBB4011112.1"/>
    </source>
</evidence>
<name>A0A840BHN9_9RHOO</name>
<dbReference type="PANTHER" id="PTHR42208">
    <property type="entry name" value="HEAVY METAL TRANSPORTER-RELATED"/>
    <property type="match status" value="1"/>
</dbReference>
<dbReference type="AlphaFoldDB" id="A0A840BHN9"/>
<keyword evidence="4" id="KW-1185">Reference proteome</keyword>
<dbReference type="Proteomes" id="UP000561045">
    <property type="component" value="Unassembled WGS sequence"/>
</dbReference>
<feature type="transmembrane region" description="Helical" evidence="1">
    <location>
        <begin position="66"/>
        <end position="87"/>
    </location>
</feature>
<keyword evidence="1" id="KW-0812">Transmembrane</keyword>
<sequence>MCGGLVAALTVNLPGQARTSALLPIHLAYNLGRISSYTLAGCFMGAVGSTGFLLNRILPVQMAFYVAANVMLLLLGLYLTGLTAPLAPIERLGGVLWSRLRPYGARFIPARSPLTAYPLGLIWGFVPCGLVYSILATALVSGSALRGATLMLAFGVGTLPNLLLAGMFAVKLRAVLQRRWLRLGAGLTVIAFGAFGLANASSLGGKLWQGVICHV</sequence>
<dbReference type="PANTHER" id="PTHR42208:SF1">
    <property type="entry name" value="HEAVY METAL TRANSPORTER"/>
    <property type="match status" value="1"/>
</dbReference>
<feature type="domain" description="Urease accessory protein UreH-like transmembrane" evidence="2">
    <location>
        <begin position="1"/>
        <end position="193"/>
    </location>
</feature>
<gene>
    <name evidence="3" type="ORF">GGR36_000420</name>
</gene>